<dbReference type="InterPro" id="IPR014636">
    <property type="entry name" value="RNaseH/PGlycerate_mutase"/>
</dbReference>
<dbReference type="Gene3D" id="3.30.420.10">
    <property type="entry name" value="Ribonuclease H-like superfamily/Ribonuclease H"/>
    <property type="match status" value="1"/>
</dbReference>
<dbReference type="Pfam" id="PF13456">
    <property type="entry name" value="RVT_3"/>
    <property type="match status" value="1"/>
</dbReference>
<evidence type="ECO:0000313" key="6">
    <source>
        <dbReference type="Proteomes" id="UP000475214"/>
    </source>
</evidence>
<dbReference type="PROSITE" id="PS50879">
    <property type="entry name" value="RNASE_H_1"/>
    <property type="match status" value="1"/>
</dbReference>
<protein>
    <submittedName>
        <fullName evidence="5">Bifunctional RNase H/acid phosphatase</fullName>
    </submittedName>
</protein>
<dbReference type="PANTHER" id="PTHR48100">
    <property type="entry name" value="BROAD-SPECIFICITY PHOSPHATASE YOR283W-RELATED"/>
    <property type="match status" value="1"/>
</dbReference>
<dbReference type="InterPro" id="IPR012337">
    <property type="entry name" value="RNaseH-like_sf"/>
</dbReference>
<dbReference type="Gene3D" id="3.40.50.1240">
    <property type="entry name" value="Phosphoglycerate mutase-like"/>
    <property type="match status" value="1"/>
</dbReference>
<dbReference type="InterPro" id="IPR050275">
    <property type="entry name" value="PGM_Phosphatase"/>
</dbReference>
<dbReference type="NCBIfam" id="NF005567">
    <property type="entry name" value="PRK07238.1"/>
    <property type="match status" value="1"/>
</dbReference>
<evidence type="ECO:0000256" key="3">
    <source>
        <dbReference type="SAM" id="MobiDB-lite"/>
    </source>
</evidence>
<accession>A0A6L9S9T0</accession>
<comment type="caution">
    <text evidence="5">The sequence shown here is derived from an EMBL/GenBank/DDBJ whole genome shotgun (WGS) entry which is preliminary data.</text>
</comment>
<dbReference type="GO" id="GO:0016791">
    <property type="term" value="F:phosphatase activity"/>
    <property type="evidence" value="ECO:0007669"/>
    <property type="project" value="TreeGrafter"/>
</dbReference>
<dbReference type="InterPro" id="IPR013078">
    <property type="entry name" value="His_Pase_superF_clade-1"/>
</dbReference>
<feature type="compositionally biased region" description="Polar residues" evidence="3">
    <location>
        <begin position="160"/>
        <end position="170"/>
    </location>
</feature>
<dbReference type="InterPro" id="IPR029033">
    <property type="entry name" value="His_PPase_superfam"/>
</dbReference>
<feature type="domain" description="RNase H type-1" evidence="4">
    <location>
        <begin position="1"/>
        <end position="137"/>
    </location>
</feature>
<evidence type="ECO:0000256" key="2">
    <source>
        <dbReference type="PIRSR" id="PIRSR613078-2"/>
    </source>
</evidence>
<proteinExistence type="predicted"/>
<feature type="active site" description="Tele-phosphohistidine intermediate" evidence="1">
    <location>
        <position position="195"/>
    </location>
</feature>
<dbReference type="PIRSF" id="PIRSF036922">
    <property type="entry name" value="RNaseH_PGAM"/>
    <property type="match status" value="1"/>
</dbReference>
<dbReference type="RefSeq" id="WP_163740341.1">
    <property type="nucleotide sequence ID" value="NZ_JAAGOA010000012.1"/>
</dbReference>
<dbReference type="GO" id="GO:0003676">
    <property type="term" value="F:nucleic acid binding"/>
    <property type="evidence" value="ECO:0007669"/>
    <property type="project" value="InterPro"/>
</dbReference>
<evidence type="ECO:0000256" key="1">
    <source>
        <dbReference type="PIRSR" id="PIRSR036922-1"/>
    </source>
</evidence>
<dbReference type="CDD" id="cd07067">
    <property type="entry name" value="HP_PGM_like"/>
    <property type="match status" value="1"/>
</dbReference>
<dbReference type="SMART" id="SM00855">
    <property type="entry name" value="PGAM"/>
    <property type="match status" value="1"/>
</dbReference>
<dbReference type="GO" id="GO:0005737">
    <property type="term" value="C:cytoplasm"/>
    <property type="evidence" value="ECO:0007669"/>
    <property type="project" value="TreeGrafter"/>
</dbReference>
<evidence type="ECO:0000259" key="4">
    <source>
        <dbReference type="PROSITE" id="PS50879"/>
    </source>
</evidence>
<evidence type="ECO:0000313" key="5">
    <source>
        <dbReference type="EMBL" id="NEE01996.1"/>
    </source>
</evidence>
<organism evidence="5 6">
    <name type="scientific">Phytoactinopolyspora halotolerans</name>
    <dbReference type="NCBI Taxonomy" id="1981512"/>
    <lineage>
        <taxon>Bacteria</taxon>
        <taxon>Bacillati</taxon>
        <taxon>Actinomycetota</taxon>
        <taxon>Actinomycetes</taxon>
        <taxon>Jiangellales</taxon>
        <taxon>Jiangellaceae</taxon>
        <taxon>Phytoactinopolyspora</taxon>
    </lineage>
</organism>
<keyword evidence="6" id="KW-1185">Reference proteome</keyword>
<name>A0A6L9S9T0_9ACTN</name>
<sequence length="423" mass="44304">MSRLIVEADGGSRGNPGPAAFGALVRAAESGAVLAEAGESIGVATNNVAEYRGLIAGLEMAYAIDPHAEVEARLDSKLVVEQMSGRWKIKHPDMRPLALRAQRIFPPDAVTYTWVPRAQNAHADRLLNDALDGTPTPQPTAEQLARGETGAGAESAVTDAGSTPPVTTRSGEAAVTPAPWSADMAPPTTLVLVRHGQTAMTRGHVFSGGSVDGPPLDEVGHGQAKRAAELLTGSEAILRLPAANGRVPAGQAETSAATDATAASGLMPGIEPPLVVASPMVRTKQTAEAVAARLGAADIVIEPEWRECEFGAWEGLTLAQISERYPDELAEWFGSTSARPPGGESLDEVAARVVAAQDRIVRDHPGQTVVVVTHSLPIRSLVRLTLEAPPTAMFRMQPMPGSVTEIQHFSDGTAALAGFNHRR</sequence>
<dbReference type="CDD" id="cd09279">
    <property type="entry name" value="RNase_HI_like"/>
    <property type="match status" value="1"/>
</dbReference>
<dbReference type="PANTHER" id="PTHR48100:SF1">
    <property type="entry name" value="HISTIDINE PHOSPHATASE FAMILY PROTEIN-RELATED"/>
    <property type="match status" value="1"/>
</dbReference>
<dbReference type="InterPro" id="IPR002156">
    <property type="entry name" value="RNaseH_domain"/>
</dbReference>
<dbReference type="GO" id="GO:0004523">
    <property type="term" value="F:RNA-DNA hybrid ribonuclease activity"/>
    <property type="evidence" value="ECO:0007669"/>
    <property type="project" value="InterPro"/>
</dbReference>
<dbReference type="Proteomes" id="UP000475214">
    <property type="component" value="Unassembled WGS sequence"/>
</dbReference>
<feature type="region of interest" description="Disordered" evidence="3">
    <location>
        <begin position="128"/>
        <end position="182"/>
    </location>
</feature>
<dbReference type="SUPFAM" id="SSF53098">
    <property type="entry name" value="Ribonuclease H-like"/>
    <property type="match status" value="1"/>
</dbReference>
<dbReference type="InterPro" id="IPR036397">
    <property type="entry name" value="RNaseH_sf"/>
</dbReference>
<feature type="active site" description="Proton donor/acceptor; for phosphatase activity" evidence="1">
    <location>
        <position position="307"/>
    </location>
</feature>
<reference evidence="5 6" key="1">
    <citation type="submission" date="2020-02" db="EMBL/GenBank/DDBJ databases">
        <authorList>
            <person name="Li X.-J."/>
            <person name="Han X.-M."/>
        </authorList>
    </citation>
    <scope>NUCLEOTIDE SEQUENCE [LARGE SCALE GENOMIC DNA]</scope>
    <source>
        <strain evidence="5 6">CCTCC AB 2017055</strain>
    </source>
</reference>
<feature type="binding site" evidence="2">
    <location>
        <position position="282"/>
    </location>
    <ligand>
        <name>substrate</name>
    </ligand>
</feature>
<dbReference type="AlphaFoldDB" id="A0A6L9S9T0"/>
<dbReference type="Pfam" id="PF00300">
    <property type="entry name" value="His_Phos_1"/>
    <property type="match status" value="2"/>
</dbReference>
<gene>
    <name evidence="5" type="ORF">G1H10_17615</name>
</gene>
<dbReference type="SUPFAM" id="SSF53254">
    <property type="entry name" value="Phosphoglycerate mutase-like"/>
    <property type="match status" value="1"/>
</dbReference>
<dbReference type="EMBL" id="JAAGOA010000012">
    <property type="protein sequence ID" value="NEE01996.1"/>
    <property type="molecule type" value="Genomic_DNA"/>
</dbReference>